<dbReference type="GeneID" id="63718527"/>
<feature type="region of interest" description="Disordered" evidence="1">
    <location>
        <begin position="250"/>
        <end position="288"/>
    </location>
</feature>
<dbReference type="AlphaFoldDB" id="A0A151GP51"/>
<evidence type="ECO:0000313" key="2">
    <source>
        <dbReference type="EMBL" id="KYK58866.1"/>
    </source>
</evidence>
<evidence type="ECO:0000256" key="1">
    <source>
        <dbReference type="SAM" id="MobiDB-lite"/>
    </source>
</evidence>
<comment type="caution">
    <text evidence="2">The sequence shown here is derived from an EMBL/GenBank/DDBJ whole genome shotgun (WGS) entry which is preliminary data.</text>
</comment>
<dbReference type="EMBL" id="LAYC01000002">
    <property type="protein sequence ID" value="KYK58866.1"/>
    <property type="molecule type" value="Genomic_DNA"/>
</dbReference>
<sequence length="288" mass="33439">MTGNSTIYTPRQLADSFLSFYQFLTTLHLDATDLKIPPNDGWPSLSLDAWAGWTKSTDAFELLRFLLYFQSSTTIHYKSRLIDYTTISLERIKKETAQRECDFEFWSNDGIVNSKHFVYISWCRESGGRELLVNVKDGEISEDIMETNTLPPRDVNEYLEELKESYRSLWLIPCTGRVTIEAEDVKERAGRISKDDIIGQPEFWGTDLDIQYIRQIYRDYEWPDSFRRESAENAVGELMETIADKRYSEWEEEIEDSASESSNAELLDCLSEDKPEGDYSDHLDESDG</sequence>
<dbReference type="Proteomes" id="UP000076580">
    <property type="component" value="Chromosome 02"/>
</dbReference>
<accession>A0A151GP51</accession>
<feature type="compositionally biased region" description="Basic and acidic residues" evidence="1">
    <location>
        <begin position="271"/>
        <end position="288"/>
    </location>
</feature>
<organism evidence="2 3">
    <name type="scientific">Drechmeria coniospora</name>
    <name type="common">Nematophagous fungus</name>
    <name type="synonym">Meria coniospora</name>
    <dbReference type="NCBI Taxonomy" id="98403"/>
    <lineage>
        <taxon>Eukaryota</taxon>
        <taxon>Fungi</taxon>
        <taxon>Dikarya</taxon>
        <taxon>Ascomycota</taxon>
        <taxon>Pezizomycotina</taxon>
        <taxon>Sordariomycetes</taxon>
        <taxon>Hypocreomycetidae</taxon>
        <taxon>Hypocreales</taxon>
        <taxon>Ophiocordycipitaceae</taxon>
        <taxon>Drechmeria</taxon>
    </lineage>
</organism>
<protein>
    <submittedName>
        <fullName evidence="2">Uncharacterized protein</fullName>
    </submittedName>
</protein>
<keyword evidence="3" id="KW-1185">Reference proteome</keyword>
<reference evidence="2 3" key="1">
    <citation type="journal article" date="2016" name="Sci. Rep.">
        <title>Insights into Adaptations to a Near-Obligate Nematode Endoparasitic Lifestyle from the Finished Genome of Drechmeria coniospora.</title>
        <authorList>
            <person name="Zhang L."/>
            <person name="Zhou Z."/>
            <person name="Guo Q."/>
            <person name="Fokkens L."/>
            <person name="Miskei M."/>
            <person name="Pocsi I."/>
            <person name="Zhang W."/>
            <person name="Chen M."/>
            <person name="Wang L."/>
            <person name="Sun Y."/>
            <person name="Donzelli B.G."/>
            <person name="Gibson D.M."/>
            <person name="Nelson D.R."/>
            <person name="Luo J.G."/>
            <person name="Rep M."/>
            <person name="Liu H."/>
            <person name="Yang S."/>
            <person name="Wang J."/>
            <person name="Krasnoff S.B."/>
            <person name="Xu Y."/>
            <person name="Molnar I."/>
            <person name="Lin M."/>
        </authorList>
    </citation>
    <scope>NUCLEOTIDE SEQUENCE [LARGE SCALE GENOMIC DNA]</scope>
    <source>
        <strain evidence="2 3">ARSEF 6962</strain>
    </source>
</reference>
<name>A0A151GP51_DRECN</name>
<proteinExistence type="predicted"/>
<dbReference type="STRING" id="98403.A0A151GP51"/>
<evidence type="ECO:0000313" key="3">
    <source>
        <dbReference type="Proteomes" id="UP000076580"/>
    </source>
</evidence>
<dbReference type="InParanoid" id="A0A151GP51"/>
<gene>
    <name evidence="2" type="ORF">DCS_05884</name>
</gene>
<dbReference type="RefSeq" id="XP_040658218.1">
    <property type="nucleotide sequence ID" value="XM_040803185.1"/>
</dbReference>